<dbReference type="AlphaFoldDB" id="A0A1H3FUA5"/>
<dbReference type="InterPro" id="IPR016163">
    <property type="entry name" value="Ald_DH_C"/>
</dbReference>
<evidence type="ECO:0000259" key="6">
    <source>
        <dbReference type="Pfam" id="PF00171"/>
    </source>
</evidence>
<feature type="active site" evidence="4">
    <location>
        <position position="251"/>
    </location>
</feature>
<dbReference type="InterPro" id="IPR029510">
    <property type="entry name" value="Ald_DH_CS_GLU"/>
</dbReference>
<dbReference type="InterPro" id="IPR016161">
    <property type="entry name" value="Ald_DH/histidinol_DH"/>
</dbReference>
<dbReference type="PANTHER" id="PTHR11699">
    <property type="entry name" value="ALDEHYDE DEHYDROGENASE-RELATED"/>
    <property type="match status" value="1"/>
</dbReference>
<accession>A0A1H3FUA5</accession>
<evidence type="ECO:0000256" key="3">
    <source>
        <dbReference type="ARBA" id="ARBA00023002"/>
    </source>
</evidence>
<comment type="subunit">
    <text evidence="2">Homotetramer.</text>
</comment>
<reference evidence="8" key="1">
    <citation type="submission" date="2016-10" db="EMBL/GenBank/DDBJ databases">
        <authorList>
            <person name="Varghese N."/>
            <person name="Submissions S."/>
        </authorList>
    </citation>
    <scope>NUCLEOTIDE SEQUENCE [LARGE SCALE GENOMIC DNA]</scope>
    <source>
        <strain evidence="8">CGMCC 1.10118</strain>
    </source>
</reference>
<evidence type="ECO:0000256" key="5">
    <source>
        <dbReference type="RuleBase" id="RU003345"/>
    </source>
</evidence>
<proteinExistence type="inferred from homology"/>
<dbReference type="PROSITE" id="PS00687">
    <property type="entry name" value="ALDEHYDE_DEHYDR_GLU"/>
    <property type="match status" value="1"/>
</dbReference>
<dbReference type="GO" id="GO:0016620">
    <property type="term" value="F:oxidoreductase activity, acting on the aldehyde or oxo group of donors, NAD or NADP as acceptor"/>
    <property type="evidence" value="ECO:0007669"/>
    <property type="project" value="InterPro"/>
</dbReference>
<dbReference type="EMBL" id="FNPB01000004">
    <property type="protein sequence ID" value="SDX94387.1"/>
    <property type="molecule type" value="Genomic_DNA"/>
</dbReference>
<protein>
    <submittedName>
        <fullName evidence="7">Aldehyde dehydrogenase (NAD+)</fullName>
    </submittedName>
</protein>
<evidence type="ECO:0000256" key="2">
    <source>
        <dbReference type="ARBA" id="ARBA00011881"/>
    </source>
</evidence>
<dbReference type="SUPFAM" id="SSF53720">
    <property type="entry name" value="ALDH-like"/>
    <property type="match status" value="1"/>
</dbReference>
<dbReference type="InterPro" id="IPR015590">
    <property type="entry name" value="Aldehyde_DH_dom"/>
</dbReference>
<dbReference type="Gene3D" id="3.40.309.10">
    <property type="entry name" value="Aldehyde Dehydrogenase, Chain A, domain 2"/>
    <property type="match status" value="1"/>
</dbReference>
<evidence type="ECO:0000256" key="4">
    <source>
        <dbReference type="PROSITE-ProRule" id="PRU10007"/>
    </source>
</evidence>
<dbReference type="PROSITE" id="PS00070">
    <property type="entry name" value="ALDEHYDE_DEHYDR_CYS"/>
    <property type="match status" value="1"/>
</dbReference>
<keyword evidence="8" id="KW-1185">Reference proteome</keyword>
<evidence type="ECO:0000256" key="1">
    <source>
        <dbReference type="ARBA" id="ARBA00009986"/>
    </source>
</evidence>
<dbReference type="RefSeq" id="WP_089766742.1">
    <property type="nucleotide sequence ID" value="NZ_FNPB01000004.1"/>
</dbReference>
<feature type="domain" description="Aldehyde dehydrogenase" evidence="6">
    <location>
        <begin position="18"/>
        <end position="473"/>
    </location>
</feature>
<dbReference type="InterPro" id="IPR016162">
    <property type="entry name" value="Ald_DH_N"/>
</dbReference>
<dbReference type="OrthoDB" id="6342at2157"/>
<gene>
    <name evidence="7" type="ORF">SAMN04487946_104173</name>
</gene>
<dbReference type="Gene3D" id="3.40.605.10">
    <property type="entry name" value="Aldehyde Dehydrogenase, Chain A, domain 1"/>
    <property type="match status" value="1"/>
</dbReference>
<dbReference type="InterPro" id="IPR016160">
    <property type="entry name" value="Ald_DH_CS_CYS"/>
</dbReference>
<dbReference type="Proteomes" id="UP000199170">
    <property type="component" value="Unassembled WGS sequence"/>
</dbReference>
<organism evidence="7 8">
    <name type="scientific">Halobellus clavatus</name>
    <dbReference type="NCBI Taxonomy" id="660517"/>
    <lineage>
        <taxon>Archaea</taxon>
        <taxon>Methanobacteriati</taxon>
        <taxon>Methanobacteriota</taxon>
        <taxon>Stenosarchaea group</taxon>
        <taxon>Halobacteria</taxon>
        <taxon>Halobacteriales</taxon>
        <taxon>Haloferacaceae</taxon>
        <taxon>Halobellus</taxon>
    </lineage>
</organism>
<dbReference type="FunFam" id="3.40.605.10:FF:000007">
    <property type="entry name" value="NAD/NADP-dependent betaine aldehyde dehydrogenase"/>
    <property type="match status" value="1"/>
</dbReference>
<keyword evidence="3 5" id="KW-0560">Oxidoreductase</keyword>
<dbReference type="FunFam" id="3.40.309.10:FF:000012">
    <property type="entry name" value="Betaine aldehyde dehydrogenase"/>
    <property type="match status" value="1"/>
</dbReference>
<sequence length="477" mass="50455">MSLATQERYPLFIDGEHVEPSSEEYRETIDPATEEPIAQYAVASAADVDRAVTAAQRAQTEWAETDADERAQVLGDVADAIRENADRLAEIETRDQGKPIGYAQGMIQGAASTFDFYAGATDKIEGESFPVGEDGVNFTLKEPYGVSAQIIPWNTPLNLTAQGIAPALAAGNAVVVKPAPTTPLPPLYLSEVCQEAGVPDGLINVVNGGAEPGAALSGHDGVDTISFTGSVPTGQAVMESAAKNITPVTLELGGKNPAVVMPDADLEEAVTAIQIGIFSNTGQICAAADRAIVHEDIYDEFVEMIVERAEGYELGAGMDDPDMGPLNHEAHLAEVLEYIETGIDEGATLETGGDAPDRDGYFVEPTVFSDVDNGMTIAQEEIFGPVLCVIPFSDQAEAIEIANDIELGLTSGVFTQDLDTAMEMTKAIEAGTVYVNQWFGGSTASPFGGYKKSGIGREMGMYAFESHLQTKTVSIDL</sequence>
<evidence type="ECO:0000313" key="7">
    <source>
        <dbReference type="EMBL" id="SDX94387.1"/>
    </source>
</evidence>
<dbReference type="Pfam" id="PF00171">
    <property type="entry name" value="Aldedh"/>
    <property type="match status" value="1"/>
</dbReference>
<comment type="similarity">
    <text evidence="1 5">Belongs to the aldehyde dehydrogenase family.</text>
</comment>
<name>A0A1H3FUA5_9EURY</name>
<evidence type="ECO:0000313" key="8">
    <source>
        <dbReference type="Proteomes" id="UP000199170"/>
    </source>
</evidence>
<dbReference type="STRING" id="660517.SAMN04487946_104173"/>